<evidence type="ECO:0000313" key="9">
    <source>
        <dbReference type="EMBL" id="CUV09715.1"/>
    </source>
</evidence>
<dbReference type="PANTHER" id="PTHR23090:SF9">
    <property type="entry name" value="GLUTAMINE-DEPENDENT NAD(+) SYNTHETASE"/>
    <property type="match status" value="1"/>
</dbReference>
<dbReference type="GO" id="GO:0000257">
    <property type="term" value="F:nitrilase activity"/>
    <property type="evidence" value="ECO:0007669"/>
    <property type="project" value="UniProtKB-ARBA"/>
</dbReference>
<keyword evidence="7" id="KW-0520">NAD</keyword>
<evidence type="ECO:0000256" key="3">
    <source>
        <dbReference type="ARBA" id="ARBA00012743"/>
    </source>
</evidence>
<keyword evidence="4 9" id="KW-0436">Ligase</keyword>
<dbReference type="InterPro" id="IPR000132">
    <property type="entry name" value="Nitrilase/CN_hydratase_CS"/>
</dbReference>
<dbReference type="InterPro" id="IPR036526">
    <property type="entry name" value="C-N_Hydrolase_sf"/>
</dbReference>
<dbReference type="CDD" id="cd07570">
    <property type="entry name" value="GAT_Gln-NAD-synth"/>
    <property type="match status" value="1"/>
</dbReference>
<dbReference type="GO" id="GO:0009435">
    <property type="term" value="P:NAD+ biosynthetic process"/>
    <property type="evidence" value="ECO:0007669"/>
    <property type="project" value="UniProtKB-UniPathway"/>
</dbReference>
<gene>
    <name evidence="9" type="ORF">MGWOODY_Mmi2374</name>
</gene>
<evidence type="ECO:0000256" key="1">
    <source>
        <dbReference type="ARBA" id="ARBA00005188"/>
    </source>
</evidence>
<keyword evidence="9" id="KW-0808">Transferase</keyword>
<name>A0A160VGF3_9ZZZZ</name>
<dbReference type="PROSITE" id="PS00920">
    <property type="entry name" value="NITRIL_CHT_1"/>
    <property type="match status" value="1"/>
</dbReference>
<dbReference type="SUPFAM" id="SSF52402">
    <property type="entry name" value="Adenine nucleotide alpha hydrolases-like"/>
    <property type="match status" value="1"/>
</dbReference>
<keyword evidence="9" id="KW-0315">Glutamine amidotransferase</keyword>
<dbReference type="EMBL" id="FAXC01000290">
    <property type="protein sequence ID" value="CUV09715.1"/>
    <property type="molecule type" value="Genomic_DNA"/>
</dbReference>
<dbReference type="Pfam" id="PF02540">
    <property type="entry name" value="NAD_synthase"/>
    <property type="match status" value="1"/>
</dbReference>
<dbReference type="AlphaFoldDB" id="A0A160VGF3"/>
<keyword evidence="6" id="KW-0067">ATP-binding</keyword>
<dbReference type="InterPro" id="IPR003010">
    <property type="entry name" value="C-N_Hydrolase"/>
</dbReference>
<proteinExistence type="inferred from homology"/>
<dbReference type="GO" id="GO:0005737">
    <property type="term" value="C:cytoplasm"/>
    <property type="evidence" value="ECO:0007669"/>
    <property type="project" value="InterPro"/>
</dbReference>
<organism evidence="9">
    <name type="scientific">hydrothermal vent metagenome</name>
    <dbReference type="NCBI Taxonomy" id="652676"/>
    <lineage>
        <taxon>unclassified sequences</taxon>
        <taxon>metagenomes</taxon>
        <taxon>ecological metagenomes</taxon>
    </lineage>
</organism>
<dbReference type="GO" id="GO:0004359">
    <property type="term" value="F:glutaminase activity"/>
    <property type="evidence" value="ECO:0007669"/>
    <property type="project" value="InterPro"/>
</dbReference>
<comment type="similarity">
    <text evidence="2">In the C-terminal section; belongs to the NAD synthetase family.</text>
</comment>
<protein>
    <recommendedName>
        <fullName evidence="3">NAD(+) synthase (glutamine-hydrolyzing)</fullName>
        <ecNumber evidence="3">6.3.5.1</ecNumber>
    </recommendedName>
</protein>
<sequence>MKIALCQINPTVGAFKDNKKLILSNYREAVKHGAELVVFPEMVITGYPIADLLYEDGFVRENMAILAEITSQATIPLVVGHVHGENGHLYNSAALCVDGQQLFRYDKILLPTYDVFDEDRYFNAGSELGLCKVDIGGQEINLGLQICEDLWDEDYDRKVTEELQQAGAAFVVNISASPYHELRLKERLGLVQNKVQATGIPFFYCNLVGAQDELIFDGQSLAVNGTGELIGLGAIFSEEIVYVDTDTDRRILLPVDNREGELYTGLVLGVRDYFKKTGHKEAVIGLSGGIDSSLVACIAADALGMEHVHGVSMPSRFSSDHSKDDAQQLAENLGLDFRSITIQGIVSEYEHTLGPHFDGAERNVTEENVQARTRGNLLMALSNKFNWLVLSTGNKTEIALGYCTLYGDMSGGLAVISDLSKNDVYALANWVNNVAGKDRIPANCIEKPPSAELAPEQVDPFDYDIVSPLVDRIIENRESPAALIKDGVDPDLVHDIYRRITINEYKRRQAPPGLRVSSKAFGLGRRIPIVNHFMGRRS</sequence>
<comment type="pathway">
    <text evidence="1">Cofactor biosynthesis; NAD(+) biosynthesis; NAD(+) from deamido-NAD(+) (L-Gln route): step 1/1.</text>
</comment>
<dbReference type="SUPFAM" id="SSF56317">
    <property type="entry name" value="Carbon-nitrogen hydrolase"/>
    <property type="match status" value="1"/>
</dbReference>
<dbReference type="NCBIfam" id="NF010588">
    <property type="entry name" value="PRK13981.1"/>
    <property type="match status" value="1"/>
</dbReference>
<dbReference type="NCBIfam" id="TIGR00552">
    <property type="entry name" value="nadE"/>
    <property type="match status" value="1"/>
</dbReference>
<dbReference type="PIRSF" id="PIRSF006630">
    <property type="entry name" value="NADS_GAT"/>
    <property type="match status" value="1"/>
</dbReference>
<feature type="domain" description="CN hydrolase" evidence="8">
    <location>
        <begin position="1"/>
        <end position="247"/>
    </location>
</feature>
<evidence type="ECO:0000259" key="8">
    <source>
        <dbReference type="PROSITE" id="PS50263"/>
    </source>
</evidence>
<dbReference type="HAMAP" id="MF_02090">
    <property type="entry name" value="NadE_glutamine_dep"/>
    <property type="match status" value="1"/>
</dbReference>
<dbReference type="InterPro" id="IPR014729">
    <property type="entry name" value="Rossmann-like_a/b/a_fold"/>
</dbReference>
<evidence type="ECO:0000256" key="4">
    <source>
        <dbReference type="ARBA" id="ARBA00022598"/>
    </source>
</evidence>
<accession>A0A160VGF3</accession>
<keyword evidence="5" id="KW-0547">Nucleotide-binding</keyword>
<dbReference type="GO" id="GO:0016740">
    <property type="term" value="F:transferase activity"/>
    <property type="evidence" value="ECO:0007669"/>
    <property type="project" value="UniProtKB-KW"/>
</dbReference>
<dbReference type="Pfam" id="PF00795">
    <property type="entry name" value="CN_hydrolase"/>
    <property type="match status" value="1"/>
</dbReference>
<dbReference type="GO" id="GO:0005524">
    <property type="term" value="F:ATP binding"/>
    <property type="evidence" value="ECO:0007669"/>
    <property type="project" value="UniProtKB-KW"/>
</dbReference>
<evidence type="ECO:0000256" key="6">
    <source>
        <dbReference type="ARBA" id="ARBA00022840"/>
    </source>
</evidence>
<dbReference type="UniPathway" id="UPA00253">
    <property type="reaction ID" value="UER00334"/>
</dbReference>
<dbReference type="EC" id="6.3.5.1" evidence="3"/>
<dbReference type="InterPro" id="IPR022310">
    <property type="entry name" value="NAD/GMP_synthase"/>
</dbReference>
<dbReference type="GO" id="GO:0003952">
    <property type="term" value="F:NAD+ synthase (glutamine-hydrolyzing) activity"/>
    <property type="evidence" value="ECO:0007669"/>
    <property type="project" value="UniProtKB-EC"/>
</dbReference>
<dbReference type="FunFam" id="3.40.50.620:FF:000106">
    <property type="entry name" value="Glutamine-dependent NAD(+) synthetase"/>
    <property type="match status" value="1"/>
</dbReference>
<dbReference type="InterPro" id="IPR014445">
    <property type="entry name" value="Gln-dep_NAD_synthase"/>
</dbReference>
<evidence type="ECO:0000256" key="2">
    <source>
        <dbReference type="ARBA" id="ARBA00007145"/>
    </source>
</evidence>
<dbReference type="CDD" id="cd00553">
    <property type="entry name" value="NAD_synthase"/>
    <property type="match status" value="1"/>
</dbReference>
<reference evidence="9" key="1">
    <citation type="submission" date="2015-10" db="EMBL/GenBank/DDBJ databases">
        <authorList>
            <person name="Gilbert D.G."/>
        </authorList>
    </citation>
    <scope>NUCLEOTIDE SEQUENCE</scope>
</reference>
<dbReference type="PANTHER" id="PTHR23090">
    <property type="entry name" value="NH 3 /GLUTAMINE-DEPENDENT NAD + SYNTHETASE"/>
    <property type="match status" value="1"/>
</dbReference>
<evidence type="ECO:0000256" key="5">
    <source>
        <dbReference type="ARBA" id="ARBA00022741"/>
    </source>
</evidence>
<dbReference type="PROSITE" id="PS50263">
    <property type="entry name" value="CN_HYDROLASE"/>
    <property type="match status" value="1"/>
</dbReference>
<dbReference type="Gene3D" id="3.40.50.620">
    <property type="entry name" value="HUPs"/>
    <property type="match status" value="1"/>
</dbReference>
<dbReference type="InterPro" id="IPR003694">
    <property type="entry name" value="NAD_synthase"/>
</dbReference>
<dbReference type="Gene3D" id="3.60.110.10">
    <property type="entry name" value="Carbon-nitrogen hydrolase"/>
    <property type="match status" value="1"/>
</dbReference>
<evidence type="ECO:0000256" key="7">
    <source>
        <dbReference type="ARBA" id="ARBA00023027"/>
    </source>
</evidence>